<protein>
    <submittedName>
        <fullName evidence="1">Uncharacterized protein</fullName>
    </submittedName>
</protein>
<dbReference type="RefSeq" id="WP_123985598.1">
    <property type="nucleotide sequence ID" value="NZ_CP015588.1"/>
</dbReference>
<name>A0A7T4TZL2_9ACTN</name>
<sequence>MEISRHDWAGMTCGCRRSAEHIPRDFLRSLDGPPPEDLGEGWADNHAVVQSNLMRPAVATACMVMAALAAGVPDEHRHQLMWVLHALVHGEQDDIAEACLDVVRGGTWILYEEICSGRSIEAASYAYEMLELFPEEDARLKSVQRVARENLSYDLR</sequence>
<dbReference type="AlphaFoldDB" id="A0A7T4TZL2"/>
<gene>
    <name evidence="1" type="ORF">I8755_24790</name>
</gene>
<dbReference type="Proteomes" id="UP000596130">
    <property type="component" value="Chromosome"/>
</dbReference>
<organism evidence="1 2">
    <name type="scientific">Streptomyces alfalfae</name>
    <dbReference type="NCBI Taxonomy" id="1642299"/>
    <lineage>
        <taxon>Bacteria</taxon>
        <taxon>Bacillati</taxon>
        <taxon>Actinomycetota</taxon>
        <taxon>Actinomycetes</taxon>
        <taxon>Kitasatosporales</taxon>
        <taxon>Streptomycetaceae</taxon>
        <taxon>Streptomyces</taxon>
    </lineage>
</organism>
<dbReference type="EMBL" id="CP065959">
    <property type="protein sequence ID" value="QQC91265.1"/>
    <property type="molecule type" value="Genomic_DNA"/>
</dbReference>
<proteinExistence type="predicted"/>
<reference evidence="1 2" key="1">
    <citation type="submission" date="2020-12" db="EMBL/GenBank/DDBJ databases">
        <title>Identification and biosynthesis of polyene macrolides produced by Streptomyces alfalfae Men-myco-93-63.</title>
        <authorList>
            <person name="Liu D."/>
            <person name="Li Y."/>
            <person name="Liu L."/>
            <person name="Han X."/>
            <person name="Shen F."/>
        </authorList>
    </citation>
    <scope>NUCLEOTIDE SEQUENCE [LARGE SCALE GENOMIC DNA]</scope>
    <source>
        <strain evidence="1 2">Men-myco-93-63</strain>
    </source>
</reference>
<dbReference type="OrthoDB" id="4228720at2"/>
<accession>A0A7T4TZL2</accession>
<evidence type="ECO:0000313" key="2">
    <source>
        <dbReference type="Proteomes" id="UP000596130"/>
    </source>
</evidence>
<evidence type="ECO:0000313" key="1">
    <source>
        <dbReference type="EMBL" id="QQC91265.1"/>
    </source>
</evidence>